<evidence type="ECO:0000256" key="6">
    <source>
        <dbReference type="ARBA" id="ARBA00022723"/>
    </source>
</evidence>
<dbReference type="SUPFAM" id="SSF57884">
    <property type="entry name" value="Ada DNA repair protein, N-terminal domain (N-Ada 10)"/>
    <property type="match status" value="1"/>
</dbReference>
<keyword evidence="12" id="KW-0804">Transcription</keyword>
<keyword evidence="10" id="KW-0238">DNA-binding</keyword>
<evidence type="ECO:0000256" key="10">
    <source>
        <dbReference type="ARBA" id="ARBA00023125"/>
    </source>
</evidence>
<dbReference type="Gene3D" id="1.10.340.30">
    <property type="entry name" value="Hypothetical protein, domain 2"/>
    <property type="match status" value="1"/>
</dbReference>
<keyword evidence="8" id="KW-0862">Zinc</keyword>
<evidence type="ECO:0000256" key="11">
    <source>
        <dbReference type="ARBA" id="ARBA00023159"/>
    </source>
</evidence>
<dbReference type="InterPro" id="IPR004026">
    <property type="entry name" value="Ada_DNA_repair_Zn-bd"/>
</dbReference>
<proteinExistence type="predicted"/>
<dbReference type="Gene3D" id="1.10.10.60">
    <property type="entry name" value="Homeodomain-like"/>
    <property type="match status" value="2"/>
</dbReference>
<comment type="catalytic activity">
    <reaction evidence="1">
        <text>Hydrolysis of alkylated DNA, releasing 3-methyladenine, 3-methylguanine, 7-methylguanine and 7-methyladenine.</text>
        <dbReference type="EC" id="3.2.2.21"/>
    </reaction>
</comment>
<feature type="domain" description="HTH araC/xylS-type" evidence="14">
    <location>
        <begin position="119"/>
        <end position="198"/>
    </location>
</feature>
<reference evidence="15 16" key="1">
    <citation type="submission" date="2024-03" db="EMBL/GenBank/DDBJ databases">
        <title>Novel species of the genus Variovorax.</title>
        <authorList>
            <person name="Liu Q."/>
            <person name="Xin Y.-H."/>
        </authorList>
    </citation>
    <scope>NUCLEOTIDE SEQUENCE [LARGE SCALE GENOMIC DNA]</scope>
    <source>
        <strain evidence="15 16">KACC 18899</strain>
    </source>
</reference>
<keyword evidence="13" id="KW-0234">DNA repair</keyword>
<dbReference type="InterPro" id="IPR051912">
    <property type="entry name" value="Alkylbase_DNA_Glycosylase/TA"/>
</dbReference>
<name>A0ABU8VBZ6_9BURK</name>
<keyword evidence="5" id="KW-0808">Transferase</keyword>
<evidence type="ECO:0000256" key="8">
    <source>
        <dbReference type="ARBA" id="ARBA00022833"/>
    </source>
</evidence>
<gene>
    <name evidence="15" type="ORF">WKW77_08895</name>
</gene>
<evidence type="ECO:0000256" key="1">
    <source>
        <dbReference type="ARBA" id="ARBA00000086"/>
    </source>
</evidence>
<organism evidence="15 16">
    <name type="scientific">Variovorax ureilyticus</name>
    <dbReference type="NCBI Taxonomy" id="1836198"/>
    <lineage>
        <taxon>Bacteria</taxon>
        <taxon>Pseudomonadati</taxon>
        <taxon>Pseudomonadota</taxon>
        <taxon>Betaproteobacteria</taxon>
        <taxon>Burkholderiales</taxon>
        <taxon>Comamonadaceae</taxon>
        <taxon>Variovorax</taxon>
    </lineage>
</organism>
<keyword evidence="11" id="KW-0010">Activator</keyword>
<dbReference type="Gene3D" id="3.30.310.20">
    <property type="entry name" value="DNA-3-methyladenine glycosylase AlkA, N-terminal domain"/>
    <property type="match status" value="1"/>
</dbReference>
<evidence type="ECO:0000256" key="5">
    <source>
        <dbReference type="ARBA" id="ARBA00022679"/>
    </source>
</evidence>
<protein>
    <recommendedName>
        <fullName evidence="3">DNA-3-methyladenine glycosylase II</fullName>
        <ecNumber evidence="3">3.2.2.21</ecNumber>
    </recommendedName>
</protein>
<dbReference type="PANTHER" id="PTHR43003">
    <property type="entry name" value="DNA-3-METHYLADENINE GLYCOSYLASE"/>
    <property type="match status" value="1"/>
</dbReference>
<evidence type="ECO:0000313" key="16">
    <source>
        <dbReference type="Proteomes" id="UP001365846"/>
    </source>
</evidence>
<evidence type="ECO:0000259" key="14">
    <source>
        <dbReference type="PROSITE" id="PS01124"/>
    </source>
</evidence>
<sequence length="517" mass="55779">MSSPDSTQGLESDACYLAMKAHDARFDGSFFTGVTSTGVYCRPVCRVKLPRRENCRFFRHAAQAEAAGFRPCLRCRPELAPRAASWSTEDASRILALQAARLIDEPDAWAEDGPGAARIAARLGVSDRHLRRIFESQFGVSPLQYLQTRRLLAAKQLIADTRLPMTQVALASGFSSVRRFNAAFLAHYGLNPSALRRAGASSGSRVDESIEVRLGFRPPYDSGAMLDFFARRALRGVEVAGAHRGVPEFARTLRVTHGGHTLQGWLRLRFDTQREQVVLRVGDSLATVLPIVISRVRAMLDLDADPMAINTALHESFPHGDGMRVPGTADGFELAVRAVLGQQITVAAARTLGSRLVQTFGEPIITPIEGLDRLFPTPAAIAVASSDALGQLGIVRQRQAALFAVAREIIDGRLALHPGADVPKTIATLQSLPGIGDWTAQYIAMRALRWPDAFPAGDVALQKALGVTTARAATEASLAWRPWRGYAVLRAWYSPAPSPGVATEAVTSSAPLAPLPA</sequence>
<keyword evidence="9" id="KW-0805">Transcription regulation</keyword>
<evidence type="ECO:0000256" key="13">
    <source>
        <dbReference type="ARBA" id="ARBA00023204"/>
    </source>
</evidence>
<keyword evidence="7" id="KW-0227">DNA damage</keyword>
<dbReference type="SUPFAM" id="SSF55945">
    <property type="entry name" value="TATA-box binding protein-like"/>
    <property type="match status" value="1"/>
</dbReference>
<dbReference type="Gene3D" id="3.40.10.10">
    <property type="entry name" value="DNA Methylphosphotriester Repair Domain"/>
    <property type="match status" value="1"/>
</dbReference>
<dbReference type="InterPro" id="IPR023170">
    <property type="entry name" value="HhH_base_excis_C"/>
</dbReference>
<dbReference type="EC" id="3.2.2.21" evidence="3"/>
<comment type="caution">
    <text evidence="15">The sequence shown here is derived from an EMBL/GenBank/DDBJ whole genome shotgun (WGS) entry which is preliminary data.</text>
</comment>
<evidence type="ECO:0000256" key="4">
    <source>
        <dbReference type="ARBA" id="ARBA00022603"/>
    </source>
</evidence>
<evidence type="ECO:0000256" key="3">
    <source>
        <dbReference type="ARBA" id="ARBA00012000"/>
    </source>
</evidence>
<dbReference type="SUPFAM" id="SSF48150">
    <property type="entry name" value="DNA-glycosylase"/>
    <property type="match status" value="1"/>
</dbReference>
<dbReference type="SMART" id="SM01009">
    <property type="entry name" value="AlkA_N"/>
    <property type="match status" value="1"/>
</dbReference>
<dbReference type="Proteomes" id="UP001365846">
    <property type="component" value="Unassembled WGS sequence"/>
</dbReference>
<dbReference type="InterPro" id="IPR009057">
    <property type="entry name" value="Homeodomain-like_sf"/>
</dbReference>
<dbReference type="PROSITE" id="PS01124">
    <property type="entry name" value="HTH_ARAC_FAMILY_2"/>
    <property type="match status" value="1"/>
</dbReference>
<dbReference type="Pfam" id="PF00730">
    <property type="entry name" value="HhH-GPD"/>
    <property type="match status" value="1"/>
</dbReference>
<dbReference type="InterPro" id="IPR003265">
    <property type="entry name" value="HhH-GPD_domain"/>
</dbReference>
<dbReference type="InterPro" id="IPR035451">
    <property type="entry name" value="Ada-like_dom_sf"/>
</dbReference>
<dbReference type="InterPro" id="IPR037046">
    <property type="entry name" value="AlkA_N_sf"/>
</dbReference>
<evidence type="ECO:0000256" key="2">
    <source>
        <dbReference type="ARBA" id="ARBA00001947"/>
    </source>
</evidence>
<dbReference type="Pfam" id="PF02805">
    <property type="entry name" value="Ada_Zn_binding"/>
    <property type="match status" value="1"/>
</dbReference>
<evidence type="ECO:0000256" key="12">
    <source>
        <dbReference type="ARBA" id="ARBA00023163"/>
    </source>
</evidence>
<dbReference type="SMART" id="SM00478">
    <property type="entry name" value="ENDO3c"/>
    <property type="match status" value="1"/>
</dbReference>
<evidence type="ECO:0000256" key="9">
    <source>
        <dbReference type="ARBA" id="ARBA00023015"/>
    </source>
</evidence>
<dbReference type="Pfam" id="PF12833">
    <property type="entry name" value="HTH_18"/>
    <property type="match status" value="1"/>
</dbReference>
<evidence type="ECO:0000256" key="7">
    <source>
        <dbReference type="ARBA" id="ARBA00022763"/>
    </source>
</evidence>
<dbReference type="Pfam" id="PF06029">
    <property type="entry name" value="AlkA_N"/>
    <property type="match status" value="1"/>
</dbReference>
<evidence type="ECO:0000313" key="15">
    <source>
        <dbReference type="EMBL" id="MEJ8811182.1"/>
    </source>
</evidence>
<keyword evidence="4" id="KW-0489">Methyltransferase</keyword>
<dbReference type="RefSeq" id="WP_340356494.1">
    <property type="nucleotide sequence ID" value="NZ_JBBKZU010000003.1"/>
</dbReference>
<dbReference type="InterPro" id="IPR011257">
    <property type="entry name" value="DNA_glycosylase"/>
</dbReference>
<dbReference type="InterPro" id="IPR018060">
    <property type="entry name" value="HTH_AraC"/>
</dbReference>
<dbReference type="CDD" id="cd00056">
    <property type="entry name" value="ENDO3c"/>
    <property type="match status" value="1"/>
</dbReference>
<dbReference type="PROSITE" id="PS00041">
    <property type="entry name" value="HTH_ARAC_FAMILY_1"/>
    <property type="match status" value="1"/>
</dbReference>
<dbReference type="InterPro" id="IPR018062">
    <property type="entry name" value="HTH_AraC-typ_CS"/>
</dbReference>
<keyword evidence="16" id="KW-1185">Reference proteome</keyword>
<dbReference type="InterPro" id="IPR010316">
    <property type="entry name" value="AlkA_N"/>
</dbReference>
<dbReference type="Gene3D" id="1.10.1670.10">
    <property type="entry name" value="Helix-hairpin-Helix base-excision DNA repair enzymes (C-terminal)"/>
    <property type="match status" value="1"/>
</dbReference>
<dbReference type="PANTHER" id="PTHR43003:SF13">
    <property type="entry name" value="DNA-3-METHYLADENINE GLYCOSYLASE 2"/>
    <property type="match status" value="1"/>
</dbReference>
<keyword evidence="6" id="KW-0479">Metal-binding</keyword>
<dbReference type="SMART" id="SM00342">
    <property type="entry name" value="HTH_ARAC"/>
    <property type="match status" value="1"/>
</dbReference>
<dbReference type="SUPFAM" id="SSF46689">
    <property type="entry name" value="Homeodomain-like"/>
    <property type="match status" value="2"/>
</dbReference>
<accession>A0ABU8VBZ6</accession>
<dbReference type="EMBL" id="JBBKZU010000003">
    <property type="protein sequence ID" value="MEJ8811182.1"/>
    <property type="molecule type" value="Genomic_DNA"/>
</dbReference>
<comment type="cofactor">
    <cofactor evidence="2">
        <name>Zn(2+)</name>
        <dbReference type="ChEBI" id="CHEBI:29105"/>
    </cofactor>
</comment>